<dbReference type="Proteomes" id="UP000694864">
    <property type="component" value="Chromosome 15"/>
</dbReference>
<proteinExistence type="predicted"/>
<name>A0ABM1QBK3_CAMSA</name>
<dbReference type="GeneID" id="109125871"/>
<sequence>MAKAMEVWVGEMKKMSEKINPRIPLMERNKTSSLVSKQQQGSEEERGLNKQKTLREKDHEAATMSELTVCLLMDRFVPW</sequence>
<dbReference type="GeneID" id="109129315"/>
<evidence type="ECO:0000256" key="1">
    <source>
        <dbReference type="SAM" id="MobiDB-lite"/>
    </source>
</evidence>
<reference evidence="2" key="1">
    <citation type="journal article" date="1997" name="Nucleic Acids Res.">
        <title>tRNAscan-SE: a program for improved detection of transfer RNA genes in genomic sequence.</title>
        <authorList>
            <person name="Lowe T.M."/>
            <person name="Eddy S.R."/>
        </authorList>
    </citation>
    <scope>NUCLEOTIDE SEQUENCE [LARGE SCALE GENOMIC DNA]</scope>
    <source>
        <strain evidence="2">r\DH55</strain>
    </source>
</reference>
<feature type="compositionally biased region" description="Basic and acidic residues" evidence="1">
    <location>
        <begin position="43"/>
        <end position="60"/>
    </location>
</feature>
<dbReference type="Proteomes" id="UP000694864">
    <property type="component" value="Chromosome 1"/>
</dbReference>
<accession>A0ABM1QBK3</accession>
<reference evidence="2" key="2">
    <citation type="journal article" date="2014" name="Nat. Commun.">
        <title>The emerging biofuel crop Camelina sativa retains a highly undifferentiated hexaploid genome structure.</title>
        <authorList>
            <person name="Kagale S."/>
            <person name="Koh C."/>
            <person name="Nixon J."/>
            <person name="Bollina V."/>
            <person name="Clarke W.E."/>
            <person name="Tuteja R."/>
            <person name="Spillane C."/>
            <person name="Robinson S.J."/>
            <person name="Links M.G."/>
            <person name="Clarke C."/>
            <person name="Higgins E.E."/>
            <person name="Huebert T."/>
            <person name="Sharpe A.G."/>
            <person name="Parkin I.A."/>
        </authorList>
    </citation>
    <scope>NUCLEOTIDE SEQUENCE [LARGE SCALE GENOMIC DNA]</scope>
    <source>
        <strain evidence="2">r\DH55</strain>
    </source>
</reference>
<feature type="region of interest" description="Disordered" evidence="1">
    <location>
        <begin position="19"/>
        <end position="60"/>
    </location>
</feature>
<feature type="compositionally biased region" description="Basic and acidic residues" evidence="1">
    <location>
        <begin position="19"/>
        <end position="30"/>
    </location>
</feature>
<dbReference type="PANTHER" id="PTHR36346">
    <property type="entry name" value="EXPRESSED PROTEIN"/>
    <property type="match status" value="1"/>
</dbReference>
<organism evidence="2 3">
    <name type="scientific">Camelina sativa</name>
    <name type="common">False flax</name>
    <name type="synonym">Myagrum sativum</name>
    <dbReference type="NCBI Taxonomy" id="90675"/>
    <lineage>
        <taxon>Eukaryota</taxon>
        <taxon>Viridiplantae</taxon>
        <taxon>Streptophyta</taxon>
        <taxon>Embryophyta</taxon>
        <taxon>Tracheophyta</taxon>
        <taxon>Spermatophyta</taxon>
        <taxon>Magnoliopsida</taxon>
        <taxon>eudicotyledons</taxon>
        <taxon>Gunneridae</taxon>
        <taxon>Pentapetalae</taxon>
        <taxon>rosids</taxon>
        <taxon>malvids</taxon>
        <taxon>Brassicales</taxon>
        <taxon>Brassicaceae</taxon>
        <taxon>Camelineae</taxon>
        <taxon>Camelina</taxon>
    </lineage>
</organism>
<protein>
    <submittedName>
        <fullName evidence="3">Uncharacterized protein LOC109125871</fullName>
    </submittedName>
    <submittedName>
        <fullName evidence="4">Uncharacterized protein LOC109129315</fullName>
    </submittedName>
</protein>
<dbReference type="RefSeq" id="XP_019084141.1">
    <property type="nucleotide sequence ID" value="XM_019228596.1"/>
</dbReference>
<keyword evidence="2" id="KW-1185">Reference proteome</keyword>
<evidence type="ECO:0000313" key="2">
    <source>
        <dbReference type="Proteomes" id="UP000694864"/>
    </source>
</evidence>
<reference evidence="3 4" key="3">
    <citation type="submission" date="2025-05" db="UniProtKB">
        <authorList>
            <consortium name="RefSeq"/>
        </authorList>
    </citation>
    <scope>IDENTIFICATION</scope>
    <source>
        <tissue evidence="3 4">Leaf</tissue>
    </source>
</reference>
<gene>
    <name evidence="3" type="primary">LOC109125871</name>
    <name evidence="4" type="synonym">LOC109129315</name>
</gene>
<evidence type="ECO:0000313" key="3">
    <source>
        <dbReference type="RefSeq" id="XP_019084141.1"/>
    </source>
</evidence>
<evidence type="ECO:0000313" key="4">
    <source>
        <dbReference type="RefSeq" id="XP_019092759.1"/>
    </source>
</evidence>
<dbReference type="RefSeq" id="XP_019092759.1">
    <property type="nucleotide sequence ID" value="XM_019237214.1"/>
</dbReference>
<dbReference type="PANTHER" id="PTHR36346:SF2">
    <property type="entry name" value="EXPRESSED PROTEIN"/>
    <property type="match status" value="1"/>
</dbReference>
<feature type="compositionally biased region" description="Polar residues" evidence="1">
    <location>
        <begin position="31"/>
        <end position="41"/>
    </location>
</feature>